<dbReference type="Proteomes" id="UP000004994">
    <property type="component" value="Chromosome 5"/>
</dbReference>
<evidence type="ECO:0000313" key="4">
    <source>
        <dbReference type="Proteomes" id="UP000004994"/>
    </source>
</evidence>
<reference evidence="3" key="2">
    <citation type="submission" date="2019-01" db="UniProtKB">
        <authorList>
            <consortium name="EnsemblPlants"/>
        </authorList>
    </citation>
    <scope>IDENTIFICATION</scope>
    <source>
        <strain evidence="3">cv. Heinz 1706</strain>
    </source>
</reference>
<dbReference type="AlphaFoldDB" id="A0A3Q7GG15"/>
<keyword evidence="4" id="KW-1185">Reference proteome</keyword>
<evidence type="ECO:0000259" key="2">
    <source>
        <dbReference type="Pfam" id="PF12061"/>
    </source>
</evidence>
<keyword evidence="1" id="KW-0812">Transmembrane</keyword>
<reference evidence="3" key="1">
    <citation type="journal article" date="2012" name="Nature">
        <title>The tomato genome sequence provides insights into fleshy fruit evolution.</title>
        <authorList>
            <consortium name="Tomato Genome Consortium"/>
        </authorList>
    </citation>
    <scope>NUCLEOTIDE SEQUENCE [LARGE SCALE GENOMIC DNA]</scope>
    <source>
        <strain evidence="3">cv. Heinz 1706</strain>
    </source>
</reference>
<proteinExistence type="predicted"/>
<dbReference type="InParanoid" id="A0A3Q7GG15"/>
<name>A0A3Q7GG15_SOLLC</name>
<keyword evidence="1" id="KW-0472">Membrane</keyword>
<evidence type="ECO:0000313" key="3">
    <source>
        <dbReference type="EnsemblPlants" id="Solyc05g025940.2.1"/>
    </source>
</evidence>
<sequence>MYKKYIKISIVLLPMLKNKILMTKMEIIANYSFSGISLKQLSEKNEVDKRWSADPQSVHSFFGDVLFLMVLQQWLSSCTFPAKTITEIMIWFLLMNFLLSYLVPMRIKTFNPCIIKIYVGVLQALKWTMKLELSLNIQNVYAVEIKVRFMETLIHKLEEIVSVSTLSRIVFLNHQMATLVEMLKFLRANLI</sequence>
<protein>
    <recommendedName>
        <fullName evidence="2">Late blight resistance protein R1A-like N-terminal domain-containing protein</fullName>
    </recommendedName>
</protein>
<dbReference type="PaxDb" id="4081-Solyc05g025940.1.1"/>
<organism evidence="3">
    <name type="scientific">Solanum lycopersicum</name>
    <name type="common">Tomato</name>
    <name type="synonym">Lycopersicon esculentum</name>
    <dbReference type="NCBI Taxonomy" id="4081"/>
    <lineage>
        <taxon>Eukaryota</taxon>
        <taxon>Viridiplantae</taxon>
        <taxon>Streptophyta</taxon>
        <taxon>Embryophyta</taxon>
        <taxon>Tracheophyta</taxon>
        <taxon>Spermatophyta</taxon>
        <taxon>Magnoliopsida</taxon>
        <taxon>eudicotyledons</taxon>
        <taxon>Gunneridae</taxon>
        <taxon>Pentapetalae</taxon>
        <taxon>asterids</taxon>
        <taxon>lamiids</taxon>
        <taxon>Solanales</taxon>
        <taxon>Solanaceae</taxon>
        <taxon>Solanoideae</taxon>
        <taxon>Solaneae</taxon>
        <taxon>Solanum</taxon>
        <taxon>Solanum subgen. Lycopersicon</taxon>
    </lineage>
</organism>
<accession>A0A3Q7GG15</accession>
<feature type="transmembrane region" description="Helical" evidence="1">
    <location>
        <begin position="88"/>
        <end position="107"/>
    </location>
</feature>
<dbReference type="InterPro" id="IPR021929">
    <property type="entry name" value="R1A-like_N"/>
</dbReference>
<dbReference type="EnsemblPlants" id="Solyc05g025940.2.1">
    <property type="protein sequence ID" value="Solyc05g025940.2.1"/>
    <property type="gene ID" value="Solyc05g025940.2"/>
</dbReference>
<feature type="domain" description="Late blight resistance protein R1A-like N-terminal" evidence="2">
    <location>
        <begin position="51"/>
        <end position="191"/>
    </location>
</feature>
<dbReference type="Gramene" id="Solyc05g025940.2.1">
    <property type="protein sequence ID" value="Solyc05g025940.2.1"/>
    <property type="gene ID" value="Solyc05g025940.2"/>
</dbReference>
<evidence type="ECO:0000256" key="1">
    <source>
        <dbReference type="SAM" id="Phobius"/>
    </source>
</evidence>
<dbReference type="Pfam" id="PF12061">
    <property type="entry name" value="NB-LRR"/>
    <property type="match status" value="1"/>
</dbReference>
<feature type="transmembrane region" description="Helical" evidence="1">
    <location>
        <begin position="58"/>
        <end position="76"/>
    </location>
</feature>
<keyword evidence="1" id="KW-1133">Transmembrane helix</keyword>